<dbReference type="Pfam" id="PF03632">
    <property type="entry name" value="Glyco_hydro_65m"/>
    <property type="match status" value="1"/>
</dbReference>
<feature type="domain" description="Glycoside hydrolase family 65 C-terminal" evidence="3">
    <location>
        <begin position="699"/>
        <end position="759"/>
    </location>
</feature>
<protein>
    <submittedName>
        <fullName evidence="5">Glycoside hydrolase family 65 protein</fullName>
    </submittedName>
</protein>
<dbReference type="InterPro" id="IPR037018">
    <property type="entry name" value="GH65_N"/>
</dbReference>
<dbReference type="NCBIfam" id="NF010380">
    <property type="entry name" value="PRK13807.1"/>
    <property type="match status" value="1"/>
</dbReference>
<dbReference type="InterPro" id="IPR017045">
    <property type="entry name" value="Malt_Pase/Glycosyl_Hdrlase"/>
</dbReference>
<accession>A0ABV5FR74</accession>
<organism evidence="5 6">
    <name type="scientific">Flavobacterium branchiarum</name>
    <dbReference type="NCBI Taxonomy" id="1114870"/>
    <lineage>
        <taxon>Bacteria</taxon>
        <taxon>Pseudomonadati</taxon>
        <taxon>Bacteroidota</taxon>
        <taxon>Flavobacteriia</taxon>
        <taxon>Flavobacteriales</taxon>
        <taxon>Flavobacteriaceae</taxon>
        <taxon>Flavobacterium</taxon>
    </lineage>
</organism>
<dbReference type="Gene3D" id="2.70.98.40">
    <property type="entry name" value="Glycoside hydrolase, family 65, N-terminal domain"/>
    <property type="match status" value="1"/>
</dbReference>
<evidence type="ECO:0000259" key="2">
    <source>
        <dbReference type="Pfam" id="PF03632"/>
    </source>
</evidence>
<dbReference type="InterPro" id="IPR005196">
    <property type="entry name" value="Glyco_hydro_65_N"/>
</dbReference>
<comment type="similarity">
    <text evidence="1">Belongs to the glycosyl hydrolase 65 family.</text>
</comment>
<evidence type="ECO:0000256" key="1">
    <source>
        <dbReference type="ARBA" id="ARBA00006768"/>
    </source>
</evidence>
<evidence type="ECO:0000259" key="4">
    <source>
        <dbReference type="Pfam" id="PF03636"/>
    </source>
</evidence>
<dbReference type="InterPro" id="IPR012341">
    <property type="entry name" value="6hp_glycosidase-like_sf"/>
</dbReference>
<dbReference type="InterPro" id="IPR005195">
    <property type="entry name" value="Glyco_hydro_65_M"/>
</dbReference>
<keyword evidence="5" id="KW-0378">Hydrolase</keyword>
<gene>
    <name evidence="5" type="ORF">ACFFUQ_18595</name>
</gene>
<dbReference type="SUPFAM" id="SSF74650">
    <property type="entry name" value="Galactose mutarotase-like"/>
    <property type="match status" value="1"/>
</dbReference>
<dbReference type="InterPro" id="IPR008928">
    <property type="entry name" value="6-hairpin_glycosidase_sf"/>
</dbReference>
<dbReference type="Gene3D" id="2.60.420.10">
    <property type="entry name" value="Maltose phosphorylase, domain 3"/>
    <property type="match status" value="1"/>
</dbReference>
<sequence length="766" mass="88363">MNQDYIKPDNWSIIEEGFDVERVKSSESLFSIGNGAMGQRANFEEKYSGETFQGSYIAGIYYPDKTKVGWWKNGYPKYFAKVLNAPNWIGINIEINEEAFDLNSCTEVKNFRRELNMQEGWYNRSFEATLKNGTEIAVNVRRFLSLNLDEVGIIKYDITPLNKDAKILYKPYIDAGVTNEDANWEEKFWEPLEVKKATNEAFVTAQTYKTHFKVTTFMHNSIFANGENINISPSTIDSSSDKVEYTYGVIIAKGQTSSIQKIGGYTVSLNHTNTLAAAEKAIKEALSKGYDQLLQEQIDAWAKVWEMSDITIEGDVKAQQGIRFNIFQLNQTYSGKDNRLNIGPKGFTGEKYGGSTYWDTEAYCIPFYMATKDQQVARNLLTYRYNQLDKAIENAKDNLGFKDGAALYPMVTMNGEECHNEWEITHEEIHRNGAIAFAIFNYNRYTGDYSYIPEKGLEVLIGIARFWHQRASFSTDKNQYVILGVTGPNEYENNINNNFYTNYIAKWCIDYATEQLTKVTTEYPADHKRIIEKVQLTENEIQEWKKVADNMYFPFSKELNVYLQQDGFLDKDLVPVKDLDRSQRPINQKWSWDRVLRSPYIKQADVLQCFYFFEEHFSKEELLRNFEFYESFTVHESSLSPCVHSIQAAALDKMDMAYTFYLRTSRLDLDDYNKEVEEGCHITSMAGTWMSIVEGFGGMRVKNDTLHFSPKIPKEWTGYSFKINFRNQILKVSINHNETTFSVDGDDELAIVVNGQTVVANKFVTT</sequence>
<dbReference type="InterPro" id="IPR011013">
    <property type="entry name" value="Gal_mutarotase_sf_dom"/>
</dbReference>
<dbReference type="PANTHER" id="PTHR11051:SF14">
    <property type="entry name" value="MALTOSE PHOSPHORYLASE"/>
    <property type="match status" value="1"/>
</dbReference>
<dbReference type="RefSeq" id="WP_290259619.1">
    <property type="nucleotide sequence ID" value="NZ_JAUFQQ010000002.1"/>
</dbReference>
<dbReference type="InterPro" id="IPR005194">
    <property type="entry name" value="Glyco_hydro_65_C"/>
</dbReference>
<feature type="domain" description="Glycoside hydrolase family 65 N-terminal" evidence="4">
    <location>
        <begin position="14"/>
        <end position="268"/>
    </location>
</feature>
<keyword evidence="6" id="KW-1185">Reference proteome</keyword>
<dbReference type="Pfam" id="PF03633">
    <property type="entry name" value="Glyco_hydro_65C"/>
    <property type="match status" value="1"/>
</dbReference>
<dbReference type="EMBL" id="JBHMEX010000058">
    <property type="protein sequence ID" value="MFB9066031.1"/>
    <property type="molecule type" value="Genomic_DNA"/>
</dbReference>
<name>A0ABV5FR74_9FLAO</name>
<evidence type="ECO:0000313" key="5">
    <source>
        <dbReference type="EMBL" id="MFB9066031.1"/>
    </source>
</evidence>
<dbReference type="Pfam" id="PF03636">
    <property type="entry name" value="Glyco_hydro_65N"/>
    <property type="match status" value="1"/>
</dbReference>
<dbReference type="PANTHER" id="PTHR11051">
    <property type="entry name" value="GLYCOSYL HYDROLASE-RELATED"/>
    <property type="match status" value="1"/>
</dbReference>
<evidence type="ECO:0000313" key="6">
    <source>
        <dbReference type="Proteomes" id="UP001589589"/>
    </source>
</evidence>
<proteinExistence type="inferred from homology"/>
<dbReference type="GO" id="GO:0016787">
    <property type="term" value="F:hydrolase activity"/>
    <property type="evidence" value="ECO:0007669"/>
    <property type="project" value="UniProtKB-KW"/>
</dbReference>
<dbReference type="Gene3D" id="1.50.10.10">
    <property type="match status" value="1"/>
</dbReference>
<feature type="domain" description="Glycoside hydrolase family 65 central catalytic" evidence="2">
    <location>
        <begin position="323"/>
        <end position="690"/>
    </location>
</feature>
<dbReference type="Proteomes" id="UP001589589">
    <property type="component" value="Unassembled WGS sequence"/>
</dbReference>
<reference evidence="5 6" key="1">
    <citation type="submission" date="2024-09" db="EMBL/GenBank/DDBJ databases">
        <authorList>
            <person name="Sun Q."/>
            <person name="Mori K."/>
        </authorList>
    </citation>
    <scope>NUCLEOTIDE SEQUENCE [LARGE SCALE GENOMIC DNA]</scope>
    <source>
        <strain evidence="5 6">CECT 7908</strain>
    </source>
</reference>
<evidence type="ECO:0000259" key="3">
    <source>
        <dbReference type="Pfam" id="PF03633"/>
    </source>
</evidence>
<dbReference type="SUPFAM" id="SSF48208">
    <property type="entry name" value="Six-hairpin glycosidases"/>
    <property type="match status" value="1"/>
</dbReference>
<comment type="caution">
    <text evidence="5">The sequence shown here is derived from an EMBL/GenBank/DDBJ whole genome shotgun (WGS) entry which is preliminary data.</text>
</comment>
<dbReference type="PIRSF" id="PIRSF036289">
    <property type="entry name" value="Glycosyl_hydrolase_malt_phosph"/>
    <property type="match status" value="1"/>
</dbReference>